<evidence type="ECO:0000256" key="7">
    <source>
        <dbReference type="SAM" id="MobiDB-lite"/>
    </source>
</evidence>
<dbReference type="Pfam" id="PF01284">
    <property type="entry name" value="MARVEL"/>
    <property type="match status" value="1"/>
</dbReference>
<comment type="similarity">
    <text evidence="2 6">Belongs to the synaptogyrin family.</text>
</comment>
<name>A0A0K2UMS0_LEPSM</name>
<keyword evidence="5 6" id="KW-0472">Membrane</keyword>
<dbReference type="OrthoDB" id="10041611at2759"/>
<dbReference type="EMBL" id="HACA01021806">
    <property type="protein sequence ID" value="CDW39167.1"/>
    <property type="molecule type" value="Transcribed_RNA"/>
</dbReference>
<dbReference type="GO" id="GO:0031594">
    <property type="term" value="C:neuromuscular junction"/>
    <property type="evidence" value="ECO:0007669"/>
    <property type="project" value="TreeGrafter"/>
</dbReference>
<feature type="domain" description="MARVEL" evidence="8">
    <location>
        <begin position="27"/>
        <end position="177"/>
    </location>
</feature>
<dbReference type="PANTHER" id="PTHR10838">
    <property type="entry name" value="SYNAPTOGYRIN"/>
    <property type="match status" value="1"/>
</dbReference>
<dbReference type="InterPro" id="IPR016579">
    <property type="entry name" value="Synaptogyrin"/>
</dbReference>
<evidence type="ECO:0000259" key="8">
    <source>
        <dbReference type="PROSITE" id="PS51225"/>
    </source>
</evidence>
<evidence type="ECO:0000313" key="9">
    <source>
        <dbReference type="EMBL" id="CDW39167.1"/>
    </source>
</evidence>
<accession>A0A0K2UMS0</accession>
<feature type="transmembrane region" description="Helical" evidence="6">
    <location>
        <begin position="155"/>
        <end position="173"/>
    </location>
</feature>
<evidence type="ECO:0000256" key="4">
    <source>
        <dbReference type="ARBA" id="ARBA00022989"/>
    </source>
</evidence>
<keyword evidence="4 6" id="KW-1133">Transmembrane helix</keyword>
<dbReference type="InterPro" id="IPR008253">
    <property type="entry name" value="Marvel"/>
</dbReference>
<evidence type="ECO:0000256" key="5">
    <source>
        <dbReference type="ARBA" id="ARBA00023136"/>
    </source>
</evidence>
<dbReference type="PROSITE" id="PS51225">
    <property type="entry name" value="MARVEL"/>
    <property type="match status" value="1"/>
</dbReference>
<proteinExistence type="inferred from homology"/>
<comment type="subcellular location">
    <subcellularLocation>
        <location evidence="1 6">Membrane</location>
        <topology evidence="1 6">Multi-pass membrane protein</topology>
    </subcellularLocation>
</comment>
<feature type="transmembrane region" description="Helical" evidence="6">
    <location>
        <begin position="77"/>
        <end position="99"/>
    </location>
</feature>
<dbReference type="PIRSF" id="PIRSF011282">
    <property type="entry name" value="Synaptogyrin"/>
    <property type="match status" value="1"/>
</dbReference>
<dbReference type="AlphaFoldDB" id="A0A0K2UMS0"/>
<evidence type="ECO:0000256" key="3">
    <source>
        <dbReference type="ARBA" id="ARBA00022692"/>
    </source>
</evidence>
<evidence type="ECO:0000256" key="2">
    <source>
        <dbReference type="ARBA" id="ARBA00010252"/>
    </source>
</evidence>
<protein>
    <recommendedName>
        <fullName evidence="6">Synaptogyrin</fullName>
    </recommendedName>
</protein>
<dbReference type="GO" id="GO:0030672">
    <property type="term" value="C:synaptic vesicle membrane"/>
    <property type="evidence" value="ECO:0007669"/>
    <property type="project" value="TreeGrafter"/>
</dbReference>
<feature type="region of interest" description="Disordered" evidence="7">
    <location>
        <begin position="212"/>
        <end position="231"/>
    </location>
</feature>
<feature type="transmembrane region" description="Helical" evidence="6">
    <location>
        <begin position="111"/>
        <end position="135"/>
    </location>
</feature>
<sequence length="231" mass="24930">MDPGGGYEGGGAFGGGKTGREVDPLVFLKKPHVVLRIVALLSAIIVFGCVSSQGWTYDQADMKEVCILNDSSSACHFPTAVGIIGFLASIGFLVGEWFFEQMSSIKTRKHYVLLDLGFSIVWAFFYLIAFCVLVYSWHNTDKKMSYASSNIYGSMFFSLVSIACWGGSAFFAFQRYQQGSGAAFTQGIGEQDMMDPGGAGYTTGGMDDEGGYTEAPFSGGSQQGTDDYGRF</sequence>
<reference evidence="9" key="1">
    <citation type="submission" date="2014-05" db="EMBL/GenBank/DDBJ databases">
        <authorList>
            <person name="Chronopoulou M."/>
        </authorList>
    </citation>
    <scope>NUCLEOTIDE SEQUENCE</scope>
    <source>
        <tissue evidence="9">Whole organism</tissue>
    </source>
</reference>
<evidence type="ECO:0000256" key="6">
    <source>
        <dbReference type="PIRNR" id="PIRNR011282"/>
    </source>
</evidence>
<feature type="transmembrane region" description="Helical" evidence="6">
    <location>
        <begin position="33"/>
        <end position="57"/>
    </location>
</feature>
<organism evidence="9">
    <name type="scientific">Lepeophtheirus salmonis</name>
    <name type="common">Salmon louse</name>
    <name type="synonym">Caligus salmonis</name>
    <dbReference type="NCBI Taxonomy" id="72036"/>
    <lineage>
        <taxon>Eukaryota</taxon>
        <taxon>Metazoa</taxon>
        <taxon>Ecdysozoa</taxon>
        <taxon>Arthropoda</taxon>
        <taxon>Crustacea</taxon>
        <taxon>Multicrustacea</taxon>
        <taxon>Hexanauplia</taxon>
        <taxon>Copepoda</taxon>
        <taxon>Siphonostomatoida</taxon>
        <taxon>Caligidae</taxon>
        <taxon>Lepeophtheirus</taxon>
    </lineage>
</organism>
<evidence type="ECO:0000256" key="1">
    <source>
        <dbReference type="ARBA" id="ARBA00004141"/>
    </source>
</evidence>
<keyword evidence="3 6" id="KW-0812">Transmembrane</keyword>
<dbReference type="PANTHER" id="PTHR10838:SF20">
    <property type="entry name" value="SYNAPTOGYRIN"/>
    <property type="match status" value="1"/>
</dbReference>